<dbReference type="AlphaFoldDB" id="A0AAN6Y198"/>
<feature type="region of interest" description="Disordered" evidence="1">
    <location>
        <begin position="68"/>
        <end position="88"/>
    </location>
</feature>
<dbReference type="GO" id="GO:0032543">
    <property type="term" value="P:mitochondrial translation"/>
    <property type="evidence" value="ECO:0007669"/>
    <property type="project" value="TreeGrafter"/>
</dbReference>
<protein>
    <recommendedName>
        <fullName evidence="2">Glutamyl-tRNA amidotransferase complex subunit Gta3 domain-containing protein</fullName>
    </recommendedName>
</protein>
<gene>
    <name evidence="3" type="ORF">QBC37DRAFT_430246</name>
</gene>
<dbReference type="PANTHER" id="PTHR15004">
    <property type="entry name" value="GLUTAMYL-TRNA(GLN) AMIDOTRANSFERASE SUBUNIT C, MITOCHONDRIAL"/>
    <property type="match status" value="1"/>
</dbReference>
<comment type="caution">
    <text evidence="3">The sequence shown here is derived from an EMBL/GenBank/DDBJ whole genome shotgun (WGS) entry which is preliminary data.</text>
</comment>
<dbReference type="GO" id="GO:0005739">
    <property type="term" value="C:mitochondrion"/>
    <property type="evidence" value="ECO:0007669"/>
    <property type="project" value="TreeGrafter"/>
</dbReference>
<feature type="compositionally biased region" description="Low complexity" evidence="1">
    <location>
        <begin position="35"/>
        <end position="47"/>
    </location>
</feature>
<evidence type="ECO:0000259" key="2">
    <source>
        <dbReference type="Pfam" id="PF20978"/>
    </source>
</evidence>
<feature type="compositionally biased region" description="Basic residues" evidence="1">
    <location>
        <begin position="170"/>
        <end position="179"/>
    </location>
</feature>
<accession>A0AAN6Y198</accession>
<reference evidence="3" key="2">
    <citation type="submission" date="2023-05" db="EMBL/GenBank/DDBJ databases">
        <authorList>
            <consortium name="Lawrence Berkeley National Laboratory"/>
            <person name="Steindorff A."/>
            <person name="Hensen N."/>
            <person name="Bonometti L."/>
            <person name="Westerberg I."/>
            <person name="Brannstrom I.O."/>
            <person name="Guillou S."/>
            <person name="Cros-Aarteil S."/>
            <person name="Calhoun S."/>
            <person name="Haridas S."/>
            <person name="Kuo A."/>
            <person name="Mondo S."/>
            <person name="Pangilinan J."/>
            <person name="Riley R."/>
            <person name="Labutti K."/>
            <person name="Andreopoulos B."/>
            <person name="Lipzen A."/>
            <person name="Chen C."/>
            <person name="Yanf M."/>
            <person name="Daum C."/>
            <person name="Ng V."/>
            <person name="Clum A."/>
            <person name="Ohm R."/>
            <person name="Martin F."/>
            <person name="Silar P."/>
            <person name="Natvig D."/>
            <person name="Lalanne C."/>
            <person name="Gautier V."/>
            <person name="Ament-Velasquez S.L."/>
            <person name="Kruys A."/>
            <person name="Hutchinson M.I."/>
            <person name="Powell A.J."/>
            <person name="Barry K."/>
            <person name="Miller A.N."/>
            <person name="Grigoriev I.V."/>
            <person name="Debuchy R."/>
            <person name="Gladieux P."/>
            <person name="Thoren M.H."/>
            <person name="Johannesson H."/>
        </authorList>
    </citation>
    <scope>NUCLEOTIDE SEQUENCE</scope>
    <source>
        <strain evidence="3">PSN293</strain>
    </source>
</reference>
<proteinExistence type="predicted"/>
<organism evidence="3 4">
    <name type="scientific">Rhypophila decipiens</name>
    <dbReference type="NCBI Taxonomy" id="261697"/>
    <lineage>
        <taxon>Eukaryota</taxon>
        <taxon>Fungi</taxon>
        <taxon>Dikarya</taxon>
        <taxon>Ascomycota</taxon>
        <taxon>Pezizomycotina</taxon>
        <taxon>Sordariomycetes</taxon>
        <taxon>Sordariomycetidae</taxon>
        <taxon>Sordariales</taxon>
        <taxon>Naviculisporaceae</taxon>
        <taxon>Rhypophila</taxon>
    </lineage>
</organism>
<dbReference type="EMBL" id="MU858202">
    <property type="protein sequence ID" value="KAK4209521.1"/>
    <property type="molecule type" value="Genomic_DNA"/>
</dbReference>
<dbReference type="InterPro" id="IPR003837">
    <property type="entry name" value="GatC"/>
</dbReference>
<evidence type="ECO:0000313" key="4">
    <source>
        <dbReference type="Proteomes" id="UP001301769"/>
    </source>
</evidence>
<name>A0AAN6Y198_9PEZI</name>
<dbReference type="GO" id="GO:0006450">
    <property type="term" value="P:regulation of translational fidelity"/>
    <property type="evidence" value="ECO:0007669"/>
    <property type="project" value="InterPro"/>
</dbReference>
<dbReference type="GO" id="GO:0030956">
    <property type="term" value="C:glutamyl-tRNA(Gln) amidotransferase complex"/>
    <property type="evidence" value="ECO:0007669"/>
    <property type="project" value="TreeGrafter"/>
</dbReference>
<dbReference type="Pfam" id="PF20978">
    <property type="entry name" value="Gta3"/>
    <property type="match status" value="1"/>
</dbReference>
<keyword evidence="4" id="KW-1185">Reference proteome</keyword>
<dbReference type="GO" id="GO:0070681">
    <property type="term" value="P:glutaminyl-tRNAGln biosynthesis via transamidation"/>
    <property type="evidence" value="ECO:0007669"/>
    <property type="project" value="TreeGrafter"/>
</dbReference>
<sequence length="220" mass="24079">MSSPSICRNCLRIARQKTLHAQYAHIQRQTYFSKSTTSPAPSATSPSGEPKIDPTALLSKPTWSIRSLLSSSSPSDPQHEKDQPQISHGQISHLLRLSALPTPSSPAELQKIISTLQSQLLFVKEIQKVDTTGVAPLSAIRDESAPGVRESTITLETLSQALSEEESFGHCKRPRRKRTSVSSVSEGAVASEKEDWDVLATASEKAGRYFVVRSKKTKEN</sequence>
<dbReference type="InterPro" id="IPR049545">
    <property type="entry name" value="Gta3_dom"/>
</dbReference>
<feature type="domain" description="Glutamyl-tRNA amidotransferase complex subunit Gta3" evidence="2">
    <location>
        <begin position="83"/>
        <end position="137"/>
    </location>
</feature>
<dbReference type="Proteomes" id="UP001301769">
    <property type="component" value="Unassembled WGS sequence"/>
</dbReference>
<evidence type="ECO:0000256" key="1">
    <source>
        <dbReference type="SAM" id="MobiDB-lite"/>
    </source>
</evidence>
<dbReference type="PANTHER" id="PTHR15004:SF0">
    <property type="entry name" value="GLUTAMYL-TRNA(GLN) AMIDOTRANSFERASE SUBUNIT C, MITOCHONDRIAL"/>
    <property type="match status" value="1"/>
</dbReference>
<evidence type="ECO:0000313" key="3">
    <source>
        <dbReference type="EMBL" id="KAK4209521.1"/>
    </source>
</evidence>
<feature type="region of interest" description="Disordered" evidence="1">
    <location>
        <begin position="166"/>
        <end position="186"/>
    </location>
</feature>
<reference evidence="3" key="1">
    <citation type="journal article" date="2023" name="Mol. Phylogenet. Evol.">
        <title>Genome-scale phylogeny and comparative genomics of the fungal order Sordariales.</title>
        <authorList>
            <person name="Hensen N."/>
            <person name="Bonometti L."/>
            <person name="Westerberg I."/>
            <person name="Brannstrom I.O."/>
            <person name="Guillou S."/>
            <person name="Cros-Aarteil S."/>
            <person name="Calhoun S."/>
            <person name="Haridas S."/>
            <person name="Kuo A."/>
            <person name="Mondo S."/>
            <person name="Pangilinan J."/>
            <person name="Riley R."/>
            <person name="LaButti K."/>
            <person name="Andreopoulos B."/>
            <person name="Lipzen A."/>
            <person name="Chen C."/>
            <person name="Yan M."/>
            <person name="Daum C."/>
            <person name="Ng V."/>
            <person name="Clum A."/>
            <person name="Steindorff A."/>
            <person name="Ohm R.A."/>
            <person name="Martin F."/>
            <person name="Silar P."/>
            <person name="Natvig D.O."/>
            <person name="Lalanne C."/>
            <person name="Gautier V."/>
            <person name="Ament-Velasquez S.L."/>
            <person name="Kruys A."/>
            <person name="Hutchinson M.I."/>
            <person name="Powell A.J."/>
            <person name="Barry K."/>
            <person name="Miller A.N."/>
            <person name="Grigoriev I.V."/>
            <person name="Debuchy R."/>
            <person name="Gladieux P."/>
            <person name="Hiltunen Thoren M."/>
            <person name="Johannesson H."/>
        </authorList>
    </citation>
    <scope>NUCLEOTIDE SEQUENCE</scope>
    <source>
        <strain evidence="3">PSN293</strain>
    </source>
</reference>
<feature type="region of interest" description="Disordered" evidence="1">
    <location>
        <begin position="32"/>
        <end position="56"/>
    </location>
</feature>